<dbReference type="EMBL" id="CP041235">
    <property type="protein sequence ID" value="QOP43635.1"/>
    <property type="molecule type" value="Genomic_DNA"/>
</dbReference>
<organism evidence="2 3">
    <name type="scientific">Sulfurimonas sediminis</name>
    <dbReference type="NCBI Taxonomy" id="2590020"/>
    <lineage>
        <taxon>Bacteria</taxon>
        <taxon>Pseudomonadati</taxon>
        <taxon>Campylobacterota</taxon>
        <taxon>Epsilonproteobacteria</taxon>
        <taxon>Campylobacterales</taxon>
        <taxon>Sulfurimonadaceae</taxon>
        <taxon>Sulfurimonas</taxon>
    </lineage>
</organism>
<keyword evidence="1" id="KW-0732">Signal</keyword>
<name>A0A7M1B1Y3_9BACT</name>
<proteinExistence type="predicted"/>
<dbReference type="Proteomes" id="UP000593719">
    <property type="component" value="Chromosome"/>
</dbReference>
<evidence type="ECO:0008006" key="4">
    <source>
        <dbReference type="Google" id="ProtNLM"/>
    </source>
</evidence>
<reference evidence="2 3" key="1">
    <citation type="submission" date="2019-06" db="EMBL/GenBank/DDBJ databases">
        <title>Sulfurimonas gotlandica sp. nov., a chemoautotrophic and psychrotolerant epsilonproteobacterium isolated from a pelagic redoxcline, and an emended description of the genus Sulfurimonas.</title>
        <authorList>
            <person name="Wang S."/>
            <person name="Jiang L."/>
            <person name="Shao Z."/>
        </authorList>
    </citation>
    <scope>NUCLEOTIDE SEQUENCE [LARGE SCALE GENOMIC DNA]</scope>
    <source>
        <strain evidence="2 3">S2-6</strain>
    </source>
</reference>
<evidence type="ECO:0000313" key="3">
    <source>
        <dbReference type="Proteomes" id="UP000593719"/>
    </source>
</evidence>
<evidence type="ECO:0000313" key="2">
    <source>
        <dbReference type="EMBL" id="QOP43635.1"/>
    </source>
</evidence>
<sequence>MKKSILAMAATATIAFAGSTSTSVPVTIDYVQGCDVRSLQSSYDIGIVPAVQDTAGVMMNPINFEVACSNGLAYTLKTNATNYAMQAGGTGSTYRMEFYTDTAKTTKVSSTSPWNKTGIGGYETVNLYPNVYGDSGCTYDSVTKKKICDSGSLTASVDLIISW</sequence>
<protein>
    <recommendedName>
        <fullName evidence="4">Spore coat protein U domain-containing protein</fullName>
    </recommendedName>
</protein>
<feature type="chain" id="PRO_5033018746" description="Spore coat protein U domain-containing protein" evidence="1">
    <location>
        <begin position="18"/>
        <end position="163"/>
    </location>
</feature>
<keyword evidence="3" id="KW-1185">Reference proteome</keyword>
<accession>A0A7M1B1Y3</accession>
<gene>
    <name evidence="2" type="ORF">FJR45_06595</name>
</gene>
<feature type="signal peptide" evidence="1">
    <location>
        <begin position="1"/>
        <end position="17"/>
    </location>
</feature>
<dbReference type="RefSeq" id="WP_193149760.1">
    <property type="nucleotide sequence ID" value="NZ_CP041235.1"/>
</dbReference>
<dbReference type="KEGG" id="ssei:FJR45_06595"/>
<evidence type="ECO:0000256" key="1">
    <source>
        <dbReference type="SAM" id="SignalP"/>
    </source>
</evidence>
<dbReference type="AlphaFoldDB" id="A0A7M1B1Y3"/>